<dbReference type="InterPro" id="IPR013604">
    <property type="entry name" value="7TM_chemorcpt"/>
</dbReference>
<dbReference type="GO" id="GO:0043025">
    <property type="term" value="C:neuronal cell body"/>
    <property type="evidence" value="ECO:0007669"/>
    <property type="project" value="TreeGrafter"/>
</dbReference>
<dbReference type="VEuPathDB" id="VectorBase:AMEM019059"/>
<proteinExistence type="inferred from homology"/>
<accession>A0A1I8JVC2</accession>
<name>A0A1I8JVC2_ANOME</name>
<dbReference type="GO" id="GO:0050909">
    <property type="term" value="P:sensory perception of taste"/>
    <property type="evidence" value="ECO:0007669"/>
    <property type="project" value="InterPro"/>
</dbReference>
<evidence type="ECO:0000313" key="9">
    <source>
        <dbReference type="EnsemblMetazoa" id="AMEM019059-PA"/>
    </source>
</evidence>
<feature type="transmembrane region" description="Helical" evidence="8">
    <location>
        <begin position="289"/>
        <end position="312"/>
    </location>
</feature>
<keyword evidence="3 8" id="KW-0812">Transmembrane</keyword>
<keyword evidence="2 8" id="KW-1003">Cell membrane</keyword>
<evidence type="ECO:0000256" key="2">
    <source>
        <dbReference type="ARBA" id="ARBA00022475"/>
    </source>
</evidence>
<dbReference type="PANTHER" id="PTHR21143:SF104">
    <property type="entry name" value="GUSTATORY RECEPTOR 8A-RELATED"/>
    <property type="match status" value="1"/>
</dbReference>
<dbReference type="STRING" id="30066.A0A1I8JVC2"/>
<feature type="transmembrane region" description="Helical" evidence="8">
    <location>
        <begin position="136"/>
        <end position="158"/>
    </location>
</feature>
<evidence type="ECO:0000256" key="4">
    <source>
        <dbReference type="ARBA" id="ARBA00022989"/>
    </source>
</evidence>
<comment type="caution">
    <text evidence="8">Lacks conserved residue(s) required for the propagation of feature annotation.</text>
</comment>
<dbReference type="GO" id="GO:0005886">
    <property type="term" value="C:plasma membrane"/>
    <property type="evidence" value="ECO:0007669"/>
    <property type="project" value="UniProtKB-SubCell"/>
</dbReference>
<dbReference type="PANTHER" id="PTHR21143">
    <property type="entry name" value="INVERTEBRATE GUSTATORY RECEPTOR"/>
    <property type="match status" value="1"/>
</dbReference>
<keyword evidence="10" id="KW-1185">Reference proteome</keyword>
<evidence type="ECO:0000256" key="7">
    <source>
        <dbReference type="ARBA" id="ARBA00023224"/>
    </source>
</evidence>
<dbReference type="GO" id="GO:0030424">
    <property type="term" value="C:axon"/>
    <property type="evidence" value="ECO:0007669"/>
    <property type="project" value="TreeGrafter"/>
</dbReference>
<reference evidence="9" key="1">
    <citation type="submission" date="2020-05" db="UniProtKB">
        <authorList>
            <consortium name="EnsemblMetazoa"/>
        </authorList>
    </citation>
    <scope>IDENTIFICATION</scope>
    <source>
        <strain evidence="9">MAF</strain>
    </source>
</reference>
<protein>
    <recommendedName>
        <fullName evidence="8">Gustatory receptor</fullName>
    </recommendedName>
</protein>
<dbReference type="GO" id="GO:0007165">
    <property type="term" value="P:signal transduction"/>
    <property type="evidence" value="ECO:0007669"/>
    <property type="project" value="UniProtKB-KW"/>
</dbReference>
<comment type="subcellular location">
    <subcellularLocation>
        <location evidence="1 8">Cell membrane</location>
        <topology evidence="1 8">Multi-pass membrane protein</topology>
    </subcellularLocation>
</comment>
<keyword evidence="4 8" id="KW-1133">Transmembrane helix</keyword>
<dbReference type="GO" id="GO:0008049">
    <property type="term" value="P:male courtship behavior"/>
    <property type="evidence" value="ECO:0007669"/>
    <property type="project" value="TreeGrafter"/>
</dbReference>
<organism evidence="9 10">
    <name type="scientific">Anopheles merus</name>
    <name type="common">Mosquito</name>
    <dbReference type="NCBI Taxonomy" id="30066"/>
    <lineage>
        <taxon>Eukaryota</taxon>
        <taxon>Metazoa</taxon>
        <taxon>Ecdysozoa</taxon>
        <taxon>Arthropoda</taxon>
        <taxon>Hexapoda</taxon>
        <taxon>Insecta</taxon>
        <taxon>Pterygota</taxon>
        <taxon>Neoptera</taxon>
        <taxon>Endopterygota</taxon>
        <taxon>Diptera</taxon>
        <taxon>Nematocera</taxon>
        <taxon>Culicoidea</taxon>
        <taxon>Culicidae</taxon>
        <taxon>Anophelinae</taxon>
        <taxon>Anopheles</taxon>
    </lineage>
</organism>
<feature type="transmembrane region" description="Helical" evidence="8">
    <location>
        <begin position="53"/>
        <end position="76"/>
    </location>
</feature>
<dbReference type="GO" id="GO:0030425">
    <property type="term" value="C:dendrite"/>
    <property type="evidence" value="ECO:0007669"/>
    <property type="project" value="TreeGrafter"/>
</dbReference>
<evidence type="ECO:0000256" key="3">
    <source>
        <dbReference type="ARBA" id="ARBA00022692"/>
    </source>
</evidence>
<keyword evidence="5 8" id="KW-0472">Membrane</keyword>
<evidence type="ECO:0000313" key="10">
    <source>
        <dbReference type="Proteomes" id="UP000075903"/>
    </source>
</evidence>
<evidence type="ECO:0000256" key="8">
    <source>
        <dbReference type="RuleBase" id="RU363108"/>
    </source>
</evidence>
<dbReference type="Pfam" id="PF08395">
    <property type="entry name" value="7tm_7"/>
    <property type="match status" value="1"/>
</dbReference>
<feature type="transmembrane region" description="Helical" evidence="8">
    <location>
        <begin position="324"/>
        <end position="345"/>
    </location>
</feature>
<evidence type="ECO:0000256" key="1">
    <source>
        <dbReference type="ARBA" id="ARBA00004651"/>
    </source>
</evidence>
<comment type="function">
    <text evidence="8">Gustatory receptor which mediates acceptance or avoidance behavior, depending on its substrates.</text>
</comment>
<dbReference type="EnsemblMetazoa" id="AMEM019059-RA">
    <property type="protein sequence ID" value="AMEM019059-PA"/>
    <property type="gene ID" value="AMEM019059"/>
</dbReference>
<dbReference type="Proteomes" id="UP000075903">
    <property type="component" value="Unassembled WGS sequence"/>
</dbReference>
<evidence type="ECO:0000256" key="5">
    <source>
        <dbReference type="ARBA" id="ARBA00023136"/>
    </source>
</evidence>
<keyword evidence="6 8" id="KW-0675">Receptor</keyword>
<feature type="transmembrane region" description="Helical" evidence="8">
    <location>
        <begin position="170"/>
        <end position="190"/>
    </location>
</feature>
<dbReference type="AlphaFoldDB" id="A0A1I8JVC2"/>
<keyword evidence="7 8" id="KW-0807">Transducer</keyword>
<feature type="transmembrane region" description="Helical" evidence="8">
    <location>
        <begin position="96"/>
        <end position="115"/>
    </location>
</feature>
<dbReference type="GO" id="GO:0007635">
    <property type="term" value="P:chemosensory behavior"/>
    <property type="evidence" value="ECO:0007669"/>
    <property type="project" value="TreeGrafter"/>
</dbReference>
<comment type="similarity">
    <text evidence="8">Belongs to the insect chemoreceptor superfamily. Gustatory receptor (GR) family.</text>
</comment>
<evidence type="ECO:0000256" key="6">
    <source>
        <dbReference type="ARBA" id="ARBA00023170"/>
    </source>
</evidence>
<sequence>MDLFGLENSRELVVSWWPKINDVVHAISPIWNTSRAFGIHVLRFDTTTDRPTLLELVLSFAITIIRIYMIYIILVTDAWDLIFMSSSQLVEKGLDIVLKIPFVMMLFVPWIFLFRKTKIFYISRDLDIFDALVNETFLFFVLTGCFPFSAIIFLFIQIAKYNYPANYQFFHMFSTLFATAAISIPLLSLASIRGLEFWMDHFLVLTFVGFSWSGGLLYNNICNVLLFHILYRIEVINDFLRKSITRDRIEDDLGSILQLIKSLMRLHDKLSDISTNCSQCFGFSVGASVFITMIHVLISQLITTFAFIRVMFYHYNETELNDCIIYTIGTTSYCCLPIITIWIAGHIKKRNVITFKLVHRIINTTNVVEIEDLLQQFSEQMNHRSPSVDFRFFDVDWPLLVKACSEAATYLIIMIQFETKI</sequence>